<keyword evidence="1" id="KW-0812">Transmembrane</keyword>
<proteinExistence type="predicted"/>
<reference evidence="2" key="1">
    <citation type="submission" date="2019-11" db="EMBL/GenBank/DDBJ databases">
        <authorList>
            <person name="Feng L."/>
        </authorList>
    </citation>
    <scope>NUCLEOTIDE SEQUENCE</scope>
    <source>
        <strain evidence="2">AundefinedLFYP135</strain>
    </source>
</reference>
<evidence type="ECO:0000313" key="2">
    <source>
        <dbReference type="EMBL" id="VYS89995.1"/>
    </source>
</evidence>
<evidence type="ECO:0008006" key="3">
    <source>
        <dbReference type="Google" id="ProtNLM"/>
    </source>
</evidence>
<dbReference type="AlphaFoldDB" id="A0A6N2SE39"/>
<accession>A0A6N2SE39</accession>
<evidence type="ECO:0000256" key="1">
    <source>
        <dbReference type="SAM" id="Phobius"/>
    </source>
</evidence>
<dbReference type="EMBL" id="CACRSL010000003">
    <property type="protein sequence ID" value="VYS89995.1"/>
    <property type="molecule type" value="Genomic_DNA"/>
</dbReference>
<protein>
    <recommendedName>
        <fullName evidence="3">Stage II sporulation protein M</fullName>
    </recommendedName>
</protein>
<organism evidence="2">
    <name type="scientific">uncultured Anaerotruncus sp</name>
    <dbReference type="NCBI Taxonomy" id="905011"/>
    <lineage>
        <taxon>Bacteria</taxon>
        <taxon>Bacillati</taxon>
        <taxon>Bacillota</taxon>
        <taxon>Clostridia</taxon>
        <taxon>Eubacteriales</taxon>
        <taxon>Oscillospiraceae</taxon>
        <taxon>Anaerotruncus</taxon>
        <taxon>environmental samples</taxon>
    </lineage>
</organism>
<feature type="transmembrane region" description="Helical" evidence="1">
    <location>
        <begin position="90"/>
        <end position="115"/>
    </location>
</feature>
<keyword evidence="1" id="KW-1133">Transmembrane helix</keyword>
<feature type="transmembrane region" description="Helical" evidence="1">
    <location>
        <begin position="21"/>
        <end position="46"/>
    </location>
</feature>
<keyword evidence="1" id="KW-0472">Membrane</keyword>
<feature type="transmembrane region" description="Helical" evidence="1">
    <location>
        <begin position="135"/>
        <end position="158"/>
    </location>
</feature>
<name>A0A6N2SE39_9FIRM</name>
<gene>
    <name evidence="2" type="ORF">AULFYP135_00828</name>
</gene>
<sequence>MNRTRSFGLDGKRRKAGYYKRYFLFFIRENWLILLFGFLFIFGVWIGTSFIGSFQGETLDQLLILLNGFVSRREGQEMRQTFLSTFFSSFWPAALLFFCGFCAISQPLIALVPFFKGLGFGLSASTMLSIYGSSAMGYLIVLLLPGTILSTLVLLFCCKESLGLSCMFFQVINPLQMPSEGTSVGDYCVKYIIFTACLAGTSALESLLFQMFSSYFAL</sequence>